<accession>A0A2N0UZK7</accession>
<dbReference type="RefSeq" id="WP_101028486.1">
    <property type="nucleotide sequence ID" value="NZ_CABMMZ010000026.1"/>
</dbReference>
<feature type="transmembrane region" description="Helical" evidence="2">
    <location>
        <begin position="247"/>
        <end position="270"/>
    </location>
</feature>
<keyword evidence="2" id="KW-1133">Transmembrane helix</keyword>
<dbReference type="EMBL" id="NNSR01000026">
    <property type="protein sequence ID" value="PKD32423.1"/>
    <property type="molecule type" value="Genomic_DNA"/>
</dbReference>
<evidence type="ECO:0000313" key="3">
    <source>
        <dbReference type="EMBL" id="PKD32423.1"/>
    </source>
</evidence>
<evidence type="ECO:0008006" key="5">
    <source>
        <dbReference type="Google" id="ProtNLM"/>
    </source>
</evidence>
<protein>
    <recommendedName>
        <fullName evidence="5">YIP1 family protein</fullName>
    </recommendedName>
</protein>
<feature type="transmembrane region" description="Helical" evidence="2">
    <location>
        <begin position="151"/>
        <end position="173"/>
    </location>
</feature>
<evidence type="ECO:0000256" key="1">
    <source>
        <dbReference type="SAM" id="MobiDB-lite"/>
    </source>
</evidence>
<dbReference type="AlphaFoldDB" id="A0A2N0UZK7"/>
<reference evidence="3" key="1">
    <citation type="journal article" date="2018" name="Environ. Microbiol.">
        <title>Sporulation capability and amylosome conservation among diverse human colonic and rumen isolates of the keystone starch-degrader Ruminococcus bromii.</title>
        <authorList>
            <person name="Mukhopadhya I."/>
            <person name="Morais S."/>
            <person name="Laverde-Gomez J."/>
            <person name="Sheridan P.O."/>
            <person name="Walker A.W."/>
            <person name="Kelly W."/>
            <person name="Klieve A.V."/>
            <person name="Ouwerkerk D."/>
            <person name="Duncan S.H."/>
            <person name="Louis P."/>
            <person name="Koropatkin N."/>
            <person name="Cockburn D."/>
            <person name="Kibler R."/>
            <person name="Cooper P.J."/>
            <person name="Sandoval C."/>
            <person name="Crost E."/>
            <person name="Juge N."/>
            <person name="Bayer E.A."/>
            <person name="Flint H.J."/>
        </authorList>
    </citation>
    <scope>NUCLEOTIDE SEQUENCE [LARGE SCALE GENOMIC DNA]</scope>
    <source>
        <strain evidence="3">ATCC 27255</strain>
    </source>
</reference>
<organism evidence="3 4">
    <name type="scientific">Ruminococcus bromii</name>
    <dbReference type="NCBI Taxonomy" id="40518"/>
    <lineage>
        <taxon>Bacteria</taxon>
        <taxon>Bacillati</taxon>
        <taxon>Bacillota</taxon>
        <taxon>Clostridia</taxon>
        <taxon>Eubacteriales</taxon>
        <taxon>Oscillospiraceae</taxon>
        <taxon>Ruminococcus</taxon>
    </lineage>
</organism>
<keyword evidence="4" id="KW-1185">Reference proteome</keyword>
<feature type="region of interest" description="Disordered" evidence="1">
    <location>
        <begin position="27"/>
        <end position="74"/>
    </location>
</feature>
<evidence type="ECO:0000256" key="2">
    <source>
        <dbReference type="SAM" id="Phobius"/>
    </source>
</evidence>
<dbReference type="Proteomes" id="UP000233425">
    <property type="component" value="Unassembled WGS sequence"/>
</dbReference>
<feature type="transmembrane region" description="Helical" evidence="2">
    <location>
        <begin position="185"/>
        <end position="207"/>
    </location>
</feature>
<name>A0A2N0UZK7_9FIRM</name>
<feature type="transmembrane region" description="Helical" evidence="2">
    <location>
        <begin position="213"/>
        <end position="235"/>
    </location>
</feature>
<evidence type="ECO:0000313" key="4">
    <source>
        <dbReference type="Proteomes" id="UP000233425"/>
    </source>
</evidence>
<keyword evidence="2" id="KW-0472">Membrane</keyword>
<feature type="transmembrane region" description="Helical" evidence="2">
    <location>
        <begin position="117"/>
        <end position="139"/>
    </location>
</feature>
<keyword evidence="2" id="KW-0812">Transmembrane</keyword>
<proteinExistence type="predicted"/>
<comment type="caution">
    <text evidence="3">The sequence shown here is derived from an EMBL/GenBank/DDBJ whole genome shotgun (WGS) entry which is preliminary data.</text>
</comment>
<sequence>MKFCKYCGAQLEDNAVCNCEKSRAAQAQAQQANAQPPQPQYQQPVQPQQPQYQNPVQQQYAQPQSPQTQQSPYAVNNTAPIGENAFVKALKNIPVVFTSFFKDSKTVIKTAKAEKDIILGALFSAIFFIALILGNMFLMLSMSALDFPKTLLVSLVTTVLIGGFYSVILFAYVKKYKTEENTAKAFIDSFITFSIESIPASIGWILAGLCALISVYMFLFFFIIVMLYLVISLVNQVKANVPEEKNSALFTLILTLIVAVAFMIVFFIGAKLTMWSFNTSTFATSVLTSLIGGGSYSSLY</sequence>
<gene>
    <name evidence="3" type="ORF">RBATCC27255_00372</name>
</gene>